<proteinExistence type="predicted"/>
<evidence type="ECO:0000313" key="2">
    <source>
        <dbReference type="EMBL" id="GGA51201.1"/>
    </source>
</evidence>
<protein>
    <submittedName>
        <fullName evidence="2">Uncharacterized protein</fullName>
    </submittedName>
</protein>
<keyword evidence="1" id="KW-0812">Transmembrane</keyword>
<gene>
    <name evidence="2" type="ORF">GCM10011499_21520</name>
</gene>
<evidence type="ECO:0000313" key="3">
    <source>
        <dbReference type="Proteomes" id="UP000596977"/>
    </source>
</evidence>
<organism evidence="2 3">
    <name type="scientific">Pelagibacterium lentulum</name>
    <dbReference type="NCBI Taxonomy" id="2029865"/>
    <lineage>
        <taxon>Bacteria</taxon>
        <taxon>Pseudomonadati</taxon>
        <taxon>Pseudomonadota</taxon>
        <taxon>Alphaproteobacteria</taxon>
        <taxon>Hyphomicrobiales</taxon>
        <taxon>Devosiaceae</taxon>
        <taxon>Pelagibacterium</taxon>
    </lineage>
</organism>
<accession>A0A916RF41</accession>
<feature type="transmembrane region" description="Helical" evidence="1">
    <location>
        <begin position="47"/>
        <end position="73"/>
    </location>
</feature>
<keyword evidence="1" id="KW-0472">Membrane</keyword>
<name>A0A916RF41_9HYPH</name>
<dbReference type="EMBL" id="BMKB01000003">
    <property type="protein sequence ID" value="GGA51201.1"/>
    <property type="molecule type" value="Genomic_DNA"/>
</dbReference>
<feature type="transmembrane region" description="Helical" evidence="1">
    <location>
        <begin position="21"/>
        <end position="41"/>
    </location>
</feature>
<comment type="caution">
    <text evidence="2">The sequence shown here is derived from an EMBL/GenBank/DDBJ whole genome shotgun (WGS) entry which is preliminary data.</text>
</comment>
<keyword evidence="1" id="KW-1133">Transmembrane helix</keyword>
<dbReference type="AlphaFoldDB" id="A0A916RF41"/>
<sequence length="77" mass="8696">MAELTTKAERWWWEISFRGRTNMPILLIILLAFLIGTVGFWDALGALIGAVALIGLFWLILAAAVVVGIMWVLRRLR</sequence>
<evidence type="ECO:0000256" key="1">
    <source>
        <dbReference type="SAM" id="Phobius"/>
    </source>
</evidence>
<reference evidence="2 3" key="1">
    <citation type="journal article" date="2014" name="Int. J. Syst. Evol. Microbiol.">
        <title>Complete genome sequence of Corynebacterium casei LMG S-19264T (=DSM 44701T), isolated from a smear-ripened cheese.</title>
        <authorList>
            <consortium name="US DOE Joint Genome Institute (JGI-PGF)"/>
            <person name="Walter F."/>
            <person name="Albersmeier A."/>
            <person name="Kalinowski J."/>
            <person name="Ruckert C."/>
        </authorList>
    </citation>
    <scope>NUCLEOTIDE SEQUENCE [LARGE SCALE GENOMIC DNA]</scope>
    <source>
        <strain evidence="2 3">CGMCC 1.15896</strain>
    </source>
</reference>
<keyword evidence="3" id="KW-1185">Reference proteome</keyword>
<dbReference type="Proteomes" id="UP000596977">
    <property type="component" value="Unassembled WGS sequence"/>
</dbReference>